<accession>A0A4U3L0K4</accession>
<evidence type="ECO:0000313" key="1">
    <source>
        <dbReference type="EMBL" id="TKK66967.1"/>
    </source>
</evidence>
<reference evidence="1 2" key="1">
    <citation type="submission" date="2019-05" db="EMBL/GenBank/DDBJ databases">
        <title>Panacibacter sp. strain 17mud1-8 Genome sequencing and assembly.</title>
        <authorList>
            <person name="Chhetri G."/>
        </authorList>
    </citation>
    <scope>NUCLEOTIDE SEQUENCE [LARGE SCALE GENOMIC DNA]</scope>
    <source>
        <strain evidence="1 2">17mud1-8</strain>
    </source>
</reference>
<organism evidence="1 2">
    <name type="scientific">Ilyomonas limi</name>
    <dbReference type="NCBI Taxonomy" id="2575867"/>
    <lineage>
        <taxon>Bacteria</taxon>
        <taxon>Pseudomonadati</taxon>
        <taxon>Bacteroidota</taxon>
        <taxon>Chitinophagia</taxon>
        <taxon>Chitinophagales</taxon>
        <taxon>Chitinophagaceae</taxon>
        <taxon>Ilyomonas</taxon>
    </lineage>
</organism>
<protein>
    <submittedName>
        <fullName evidence="1">Uncharacterized protein</fullName>
    </submittedName>
</protein>
<keyword evidence="2" id="KW-1185">Reference proteome</keyword>
<dbReference type="EMBL" id="SZQL01000013">
    <property type="protein sequence ID" value="TKK66967.1"/>
    <property type="molecule type" value="Genomic_DNA"/>
</dbReference>
<sequence>MTVNPSNVQHIVQPDFSQAYNSIHLIADLQSELAMLKAKVATYYHEEIVLRGDQIMMREYCRYFGIKP</sequence>
<dbReference type="RefSeq" id="WP_137262784.1">
    <property type="nucleotide sequence ID" value="NZ_SZQL01000013.1"/>
</dbReference>
<dbReference type="AlphaFoldDB" id="A0A4U3L0K4"/>
<gene>
    <name evidence="1" type="ORF">FC093_15825</name>
</gene>
<proteinExistence type="predicted"/>
<comment type="caution">
    <text evidence="1">The sequence shown here is derived from an EMBL/GenBank/DDBJ whole genome shotgun (WGS) entry which is preliminary data.</text>
</comment>
<evidence type="ECO:0000313" key="2">
    <source>
        <dbReference type="Proteomes" id="UP000305848"/>
    </source>
</evidence>
<dbReference type="Proteomes" id="UP000305848">
    <property type="component" value="Unassembled WGS sequence"/>
</dbReference>
<name>A0A4U3L0K4_9BACT</name>